<organism evidence="5 6">
    <name type="scientific">Evansella cellulosilytica (strain ATCC 21833 / DSM 2522 / FERM P-1141 / JCM 9156 / N-4)</name>
    <name type="common">Bacillus cellulosilyticus</name>
    <dbReference type="NCBI Taxonomy" id="649639"/>
    <lineage>
        <taxon>Bacteria</taxon>
        <taxon>Bacillati</taxon>
        <taxon>Bacillota</taxon>
        <taxon>Bacilli</taxon>
        <taxon>Bacillales</taxon>
        <taxon>Bacillaceae</taxon>
        <taxon>Evansella</taxon>
    </lineage>
</organism>
<dbReference type="PANTHER" id="PTHR42939:SF1">
    <property type="entry name" value="ABC TRANSPORTER ATP-BINDING PROTEIN ALBC-RELATED"/>
    <property type="match status" value="1"/>
</dbReference>
<dbReference type="Pfam" id="PF00005">
    <property type="entry name" value="ABC_tran"/>
    <property type="match status" value="1"/>
</dbReference>
<dbReference type="SMART" id="SM00382">
    <property type="entry name" value="AAA"/>
    <property type="match status" value="1"/>
</dbReference>
<dbReference type="InterPro" id="IPR003439">
    <property type="entry name" value="ABC_transporter-like_ATP-bd"/>
</dbReference>
<dbReference type="EMBL" id="CP002394">
    <property type="protein sequence ID" value="ADU29266.1"/>
    <property type="molecule type" value="Genomic_DNA"/>
</dbReference>
<dbReference type="STRING" id="649639.Bcell_0993"/>
<accession>E6U222</accession>
<dbReference type="PANTHER" id="PTHR42939">
    <property type="entry name" value="ABC TRANSPORTER ATP-BINDING PROTEIN ALBC-RELATED"/>
    <property type="match status" value="1"/>
</dbReference>
<feature type="domain" description="ABC transporter" evidence="4">
    <location>
        <begin position="5"/>
        <end position="230"/>
    </location>
</feature>
<keyword evidence="6" id="KW-1185">Reference proteome</keyword>
<dbReference type="GO" id="GO:0016887">
    <property type="term" value="F:ATP hydrolysis activity"/>
    <property type="evidence" value="ECO:0007669"/>
    <property type="project" value="InterPro"/>
</dbReference>
<dbReference type="OrthoDB" id="9804819at2"/>
<keyword evidence="3" id="KW-0067">ATP-binding</keyword>
<evidence type="ECO:0000313" key="5">
    <source>
        <dbReference type="EMBL" id="ADU29266.1"/>
    </source>
</evidence>
<protein>
    <submittedName>
        <fullName evidence="5">ABC transporter related protein</fullName>
    </submittedName>
</protein>
<proteinExistence type="predicted"/>
<dbReference type="Gene3D" id="3.40.50.300">
    <property type="entry name" value="P-loop containing nucleotide triphosphate hydrolases"/>
    <property type="match status" value="1"/>
</dbReference>
<evidence type="ECO:0000259" key="4">
    <source>
        <dbReference type="PROSITE" id="PS50893"/>
    </source>
</evidence>
<dbReference type="KEGG" id="bco:Bcell_0993"/>
<reference evidence="5 6" key="1">
    <citation type="submission" date="2010-12" db="EMBL/GenBank/DDBJ databases">
        <title>Complete sequence of Bacillus cellulosilyticus DSM 2522.</title>
        <authorList>
            <consortium name="US DOE Joint Genome Institute"/>
            <person name="Lucas S."/>
            <person name="Copeland A."/>
            <person name="Lapidus A."/>
            <person name="Cheng J.-F."/>
            <person name="Bruce D."/>
            <person name="Goodwin L."/>
            <person name="Pitluck S."/>
            <person name="Chertkov O."/>
            <person name="Detter J.C."/>
            <person name="Han C."/>
            <person name="Tapia R."/>
            <person name="Land M."/>
            <person name="Hauser L."/>
            <person name="Jeffries C."/>
            <person name="Kyrpides N."/>
            <person name="Ivanova N."/>
            <person name="Mikhailova N."/>
            <person name="Brumm P."/>
            <person name="Mead D."/>
            <person name="Woyke T."/>
        </authorList>
    </citation>
    <scope>NUCLEOTIDE SEQUENCE [LARGE SCALE GENOMIC DNA]</scope>
    <source>
        <strain evidence="6">ATCC 21833 / DSM 2522 / FERM P-1141 / JCM 9156 / N-4</strain>
    </source>
</reference>
<evidence type="ECO:0000256" key="2">
    <source>
        <dbReference type="ARBA" id="ARBA00022741"/>
    </source>
</evidence>
<keyword evidence="1" id="KW-0813">Transport</keyword>
<dbReference type="PROSITE" id="PS50893">
    <property type="entry name" value="ABC_TRANSPORTER_2"/>
    <property type="match status" value="1"/>
</dbReference>
<dbReference type="InterPro" id="IPR051782">
    <property type="entry name" value="ABC_Transporter_VariousFunc"/>
</dbReference>
<dbReference type="GO" id="GO:0005524">
    <property type="term" value="F:ATP binding"/>
    <property type="evidence" value="ECO:0007669"/>
    <property type="project" value="UniProtKB-KW"/>
</dbReference>
<dbReference type="eggNOG" id="COG1131">
    <property type="taxonomic scope" value="Bacteria"/>
</dbReference>
<dbReference type="Proteomes" id="UP000001401">
    <property type="component" value="Chromosome"/>
</dbReference>
<dbReference type="CDD" id="cd03230">
    <property type="entry name" value="ABC_DR_subfamily_A"/>
    <property type="match status" value="1"/>
</dbReference>
<dbReference type="InterPro" id="IPR027417">
    <property type="entry name" value="P-loop_NTPase"/>
</dbReference>
<evidence type="ECO:0000256" key="1">
    <source>
        <dbReference type="ARBA" id="ARBA00022448"/>
    </source>
</evidence>
<keyword evidence="2" id="KW-0547">Nucleotide-binding</keyword>
<evidence type="ECO:0000313" key="6">
    <source>
        <dbReference type="Proteomes" id="UP000001401"/>
    </source>
</evidence>
<dbReference type="SUPFAM" id="SSF52540">
    <property type="entry name" value="P-loop containing nucleoside triphosphate hydrolases"/>
    <property type="match status" value="1"/>
</dbReference>
<gene>
    <name evidence="5" type="ordered locus">Bcell_0993</name>
</gene>
<sequence length="287" mass="32378">MTYHLKVDALTYAHGKKEAIKDVSFQLEAGKVYGLWGRNGAGKTTLMRCMTGLLAVNQGSVTLNGKSPYENRDVLNDICFIQENHPLNSLWKVKEVLEIAAIFYKNWDSTIAEKCLESFNLSKNLKVKAMSKGMRTALSLTIGLSSGAPVMIFDEPTNGLDAAIREVFYELLMEECSKEEKIVIISTHYIQELQRYIEELIVLDEGKLLLQDSLDAIKERTGYIHGDKASASQFMDSRGIIEKTVMGPMVRLMVENEELAGHFDEKVDLQDYLLRKTDKKAEKEVVN</sequence>
<dbReference type="HOGENOM" id="CLU_000604_1_2_9"/>
<dbReference type="RefSeq" id="WP_013487607.1">
    <property type="nucleotide sequence ID" value="NC_014829.1"/>
</dbReference>
<name>E6U222_EVAC2</name>
<dbReference type="AlphaFoldDB" id="E6U222"/>
<evidence type="ECO:0000256" key="3">
    <source>
        <dbReference type="ARBA" id="ARBA00022840"/>
    </source>
</evidence>
<dbReference type="InterPro" id="IPR003593">
    <property type="entry name" value="AAA+_ATPase"/>
</dbReference>